<evidence type="ECO:0000256" key="2">
    <source>
        <dbReference type="ARBA" id="ARBA00010637"/>
    </source>
</evidence>
<dbReference type="SUPFAM" id="SSF103054">
    <property type="entry name" value="General secretion pathway protein M, EpsM"/>
    <property type="match status" value="1"/>
</dbReference>
<feature type="transmembrane region" description="Helical" evidence="10">
    <location>
        <begin position="29"/>
        <end position="49"/>
    </location>
</feature>
<dbReference type="GO" id="GO:0015628">
    <property type="term" value="P:protein secretion by the type II secretion system"/>
    <property type="evidence" value="ECO:0007669"/>
    <property type="project" value="InterPro"/>
</dbReference>
<evidence type="ECO:0000256" key="8">
    <source>
        <dbReference type="ARBA" id="ARBA00022989"/>
    </source>
</evidence>
<evidence type="ECO:0000256" key="9">
    <source>
        <dbReference type="ARBA" id="ARBA00023136"/>
    </source>
</evidence>
<proteinExistence type="inferred from homology"/>
<keyword evidence="8 10" id="KW-1133">Transmembrane helix</keyword>
<dbReference type="Pfam" id="PF04612">
    <property type="entry name" value="T2SSM"/>
    <property type="match status" value="1"/>
</dbReference>
<dbReference type="InterPro" id="IPR007690">
    <property type="entry name" value="T2SS_GspM"/>
</dbReference>
<evidence type="ECO:0000256" key="10">
    <source>
        <dbReference type="SAM" id="Phobius"/>
    </source>
</evidence>
<keyword evidence="5" id="KW-0997">Cell inner membrane</keyword>
<sequence length="170" mass="19067">MPLSIRIKQQLQDSPLWQRWQRLSAREQGVLRLSGVVMLGLLGYCLLWQPVMLRLEDARQAYLHDREVFQYMQRNAGLIRRSSEASEGTLLAQQLQGVVTRSAQQQGLSVERFENESGGGLSVVLSQASFVSLLQWMEKLQGDGVVLAEVMLARAGDGRVDARLSLKTRG</sequence>
<comment type="subcellular location">
    <subcellularLocation>
        <location evidence="1">Cell inner membrane</location>
        <topology evidence="1">Single-pass membrane protein</topology>
    </subcellularLocation>
</comment>
<evidence type="ECO:0000256" key="1">
    <source>
        <dbReference type="ARBA" id="ARBA00004377"/>
    </source>
</evidence>
<dbReference type="GO" id="GO:0015627">
    <property type="term" value="C:type II protein secretion system complex"/>
    <property type="evidence" value="ECO:0007669"/>
    <property type="project" value="InterPro"/>
</dbReference>
<evidence type="ECO:0000256" key="3">
    <source>
        <dbReference type="ARBA" id="ARBA00022448"/>
    </source>
</evidence>
<gene>
    <name evidence="11" type="ORF">A9C11_01730</name>
</gene>
<dbReference type="Gene3D" id="3.30.1360.100">
    <property type="entry name" value="General secretion pathway protein M, EpsM"/>
    <property type="match status" value="1"/>
</dbReference>
<accession>A0A1A9K730</accession>
<name>A0A1A9K730_9PSED</name>
<comment type="similarity">
    <text evidence="2">Belongs to the GSP M family.</text>
</comment>
<keyword evidence="6 10" id="KW-0812">Transmembrane</keyword>
<dbReference type="RefSeq" id="WP_064581676.1">
    <property type="nucleotide sequence ID" value="NZ_CP015878.1"/>
</dbReference>
<evidence type="ECO:0008006" key="13">
    <source>
        <dbReference type="Google" id="ProtNLM"/>
    </source>
</evidence>
<dbReference type="GO" id="GO:0005886">
    <property type="term" value="C:plasma membrane"/>
    <property type="evidence" value="ECO:0007669"/>
    <property type="project" value="UniProtKB-SubCell"/>
</dbReference>
<dbReference type="AlphaFoldDB" id="A0A1A9K730"/>
<protein>
    <recommendedName>
        <fullName evidence="13">Type II secretion system protein M</fullName>
    </recommendedName>
</protein>
<evidence type="ECO:0000256" key="6">
    <source>
        <dbReference type="ARBA" id="ARBA00022692"/>
    </source>
</evidence>
<organism evidence="11 12">
    <name type="scientific">Pseudomonas citronellolis</name>
    <dbReference type="NCBI Taxonomy" id="53408"/>
    <lineage>
        <taxon>Bacteria</taxon>
        <taxon>Pseudomonadati</taxon>
        <taxon>Pseudomonadota</taxon>
        <taxon>Gammaproteobacteria</taxon>
        <taxon>Pseudomonadales</taxon>
        <taxon>Pseudomonadaceae</taxon>
        <taxon>Pseudomonas</taxon>
    </lineage>
</organism>
<keyword evidence="7" id="KW-0653">Protein transport</keyword>
<evidence type="ECO:0000256" key="4">
    <source>
        <dbReference type="ARBA" id="ARBA00022475"/>
    </source>
</evidence>
<evidence type="ECO:0000313" key="12">
    <source>
        <dbReference type="Proteomes" id="UP000077748"/>
    </source>
</evidence>
<dbReference type="InterPro" id="IPR023229">
    <property type="entry name" value="T2SS_M_periplasmic_sf"/>
</dbReference>
<keyword evidence="3" id="KW-0813">Transport</keyword>
<evidence type="ECO:0000313" key="11">
    <source>
        <dbReference type="EMBL" id="ANI12773.1"/>
    </source>
</evidence>
<evidence type="ECO:0000256" key="7">
    <source>
        <dbReference type="ARBA" id="ARBA00022927"/>
    </source>
</evidence>
<keyword evidence="4" id="KW-1003">Cell membrane</keyword>
<dbReference type="EMBL" id="CP015878">
    <property type="protein sequence ID" value="ANI12773.1"/>
    <property type="molecule type" value="Genomic_DNA"/>
</dbReference>
<keyword evidence="9 10" id="KW-0472">Membrane</keyword>
<dbReference type="Proteomes" id="UP000077748">
    <property type="component" value="Chromosome"/>
</dbReference>
<reference evidence="11 12" key="1">
    <citation type="submission" date="2016-05" db="EMBL/GenBank/DDBJ databases">
        <title>Genome Sequence of Pseudomonas citronellolis Strain SJTE-3, an Estrogens and Persistent Organic Pollutants degradation strain.</title>
        <authorList>
            <person name="Liang R."/>
        </authorList>
    </citation>
    <scope>NUCLEOTIDE SEQUENCE [LARGE SCALE GENOMIC DNA]</scope>
    <source>
        <strain evidence="11 12">SJTE-3</strain>
    </source>
</reference>
<evidence type="ECO:0000256" key="5">
    <source>
        <dbReference type="ARBA" id="ARBA00022519"/>
    </source>
</evidence>